<comment type="similarity">
    <text evidence="1">Belongs to the aldo/keto reductase family.</text>
</comment>
<dbReference type="Pfam" id="PF00248">
    <property type="entry name" value="Aldo_ket_red"/>
    <property type="match status" value="1"/>
</dbReference>
<dbReference type="PRINTS" id="PR00069">
    <property type="entry name" value="ALDKETRDTASE"/>
</dbReference>
<evidence type="ECO:0000313" key="7">
    <source>
        <dbReference type="EMBL" id="KAF2853125.1"/>
    </source>
</evidence>
<evidence type="ECO:0000256" key="3">
    <source>
        <dbReference type="PIRSR" id="PIRSR000097-1"/>
    </source>
</evidence>
<proteinExistence type="inferred from homology"/>
<feature type="site" description="Lowers pKa of active site Tyr" evidence="5">
    <location>
        <position position="82"/>
    </location>
</feature>
<dbReference type="AlphaFoldDB" id="A0A6A7BF56"/>
<dbReference type="Gene3D" id="3.20.20.100">
    <property type="entry name" value="NADP-dependent oxidoreductase domain"/>
    <property type="match status" value="1"/>
</dbReference>
<dbReference type="Proteomes" id="UP000799423">
    <property type="component" value="Unassembled WGS sequence"/>
</dbReference>
<sequence length="334" mass="37407">MSLGRKVTLNTGASIPQLGFGTWQAEPGQVEAAVFEALKTGYRHIDLAKVYGNQKEIAQAFKKAFGGAVSGLKREDVFITSKLWNSQHRPQDVPAALDDCLAELGLDYLDLYLVHFPVAFDERSDPHQNLFPMQEKSDQKEGDVKILDDISIVDTWKAMTKLPKEKARAVGVSNHTKEHLQALIDGTGVTPAANQIERHPRLLQPELIQYCKEKNIHITEYSAFGNNMFNEPLLVQHDTVKEVAKANGATPAQVILAWAQVGGHSVIPKSVTASRIQENFKEIELSKEDFEKIESIGKKEPRRFNIPYIANKPRWPVNIFNEPEEKDAPHKVVV</sequence>
<dbReference type="SUPFAM" id="SSF51430">
    <property type="entry name" value="NAD(P)-linked oxidoreductase"/>
    <property type="match status" value="1"/>
</dbReference>
<feature type="domain" description="NADP-dependent oxidoreductase" evidence="6">
    <location>
        <begin position="18"/>
        <end position="296"/>
    </location>
</feature>
<dbReference type="InterPro" id="IPR020471">
    <property type="entry name" value="AKR"/>
</dbReference>
<dbReference type="OrthoDB" id="416253at2759"/>
<dbReference type="PANTHER" id="PTHR11732">
    <property type="entry name" value="ALDO/KETO REDUCTASE"/>
    <property type="match status" value="1"/>
</dbReference>
<feature type="binding site" evidence="4">
    <location>
        <position position="115"/>
    </location>
    <ligand>
        <name>substrate</name>
    </ligand>
</feature>
<dbReference type="EMBL" id="MU006296">
    <property type="protein sequence ID" value="KAF2853125.1"/>
    <property type="molecule type" value="Genomic_DNA"/>
</dbReference>
<reference evidence="7" key="1">
    <citation type="submission" date="2020-01" db="EMBL/GenBank/DDBJ databases">
        <authorList>
            <consortium name="DOE Joint Genome Institute"/>
            <person name="Haridas S."/>
            <person name="Albert R."/>
            <person name="Binder M."/>
            <person name="Bloem J."/>
            <person name="Labutti K."/>
            <person name="Salamov A."/>
            <person name="Andreopoulos B."/>
            <person name="Baker S.E."/>
            <person name="Barry K."/>
            <person name="Bills G."/>
            <person name="Bluhm B.H."/>
            <person name="Cannon C."/>
            <person name="Castanera R."/>
            <person name="Culley D.E."/>
            <person name="Daum C."/>
            <person name="Ezra D."/>
            <person name="Gonzalez J.B."/>
            <person name="Henrissat B."/>
            <person name="Kuo A."/>
            <person name="Liang C."/>
            <person name="Lipzen A."/>
            <person name="Lutzoni F."/>
            <person name="Magnuson J."/>
            <person name="Mondo S."/>
            <person name="Nolan M."/>
            <person name="Ohm R."/>
            <person name="Pangilinan J."/>
            <person name="Park H.-J."/>
            <person name="Ramirez L."/>
            <person name="Alfaro M."/>
            <person name="Sun H."/>
            <person name="Tritt A."/>
            <person name="Yoshinaga Y."/>
            <person name="Zwiers L.-H."/>
            <person name="Turgeon B.G."/>
            <person name="Goodwin S.B."/>
            <person name="Spatafora J.W."/>
            <person name="Crous P.W."/>
            <person name="Grigoriev I.V."/>
        </authorList>
    </citation>
    <scope>NUCLEOTIDE SEQUENCE</scope>
    <source>
        <strain evidence="7">IPT5</strain>
    </source>
</reference>
<evidence type="ECO:0000259" key="6">
    <source>
        <dbReference type="Pfam" id="PF00248"/>
    </source>
</evidence>
<evidence type="ECO:0000313" key="8">
    <source>
        <dbReference type="Proteomes" id="UP000799423"/>
    </source>
</evidence>
<dbReference type="InterPro" id="IPR036812">
    <property type="entry name" value="NAD(P)_OxRdtase_dom_sf"/>
</dbReference>
<evidence type="ECO:0000256" key="5">
    <source>
        <dbReference type="PIRSR" id="PIRSR000097-3"/>
    </source>
</evidence>
<dbReference type="PIRSF" id="PIRSF000097">
    <property type="entry name" value="AKR"/>
    <property type="match status" value="1"/>
</dbReference>
<keyword evidence="2" id="KW-0560">Oxidoreductase</keyword>
<accession>A0A6A7BF56</accession>
<dbReference type="InterPro" id="IPR023210">
    <property type="entry name" value="NADP_OxRdtase_dom"/>
</dbReference>
<gene>
    <name evidence="7" type="ORF">T440DRAFT_466115</name>
</gene>
<organism evidence="7 8">
    <name type="scientific">Plenodomus tracheiphilus IPT5</name>
    <dbReference type="NCBI Taxonomy" id="1408161"/>
    <lineage>
        <taxon>Eukaryota</taxon>
        <taxon>Fungi</taxon>
        <taxon>Dikarya</taxon>
        <taxon>Ascomycota</taxon>
        <taxon>Pezizomycotina</taxon>
        <taxon>Dothideomycetes</taxon>
        <taxon>Pleosporomycetidae</taxon>
        <taxon>Pleosporales</taxon>
        <taxon>Pleosporineae</taxon>
        <taxon>Leptosphaeriaceae</taxon>
        <taxon>Plenodomus</taxon>
    </lineage>
</organism>
<evidence type="ECO:0000256" key="2">
    <source>
        <dbReference type="ARBA" id="ARBA00023002"/>
    </source>
</evidence>
<name>A0A6A7BF56_9PLEO</name>
<dbReference type="GO" id="GO:0016491">
    <property type="term" value="F:oxidoreductase activity"/>
    <property type="evidence" value="ECO:0007669"/>
    <property type="project" value="UniProtKB-KW"/>
</dbReference>
<feature type="active site" description="Proton donor" evidence="3">
    <location>
        <position position="51"/>
    </location>
</feature>
<protein>
    <submittedName>
        <fullName evidence="7">Aldehyde reductase-like protein</fullName>
    </submittedName>
</protein>
<dbReference type="FunFam" id="3.20.20.100:FF:000007">
    <property type="entry name" value="NAD(P)H-dependent D-xylose reductase xyl1"/>
    <property type="match status" value="1"/>
</dbReference>
<evidence type="ECO:0000256" key="1">
    <source>
        <dbReference type="ARBA" id="ARBA00007905"/>
    </source>
</evidence>
<keyword evidence="8" id="KW-1185">Reference proteome</keyword>
<evidence type="ECO:0000256" key="4">
    <source>
        <dbReference type="PIRSR" id="PIRSR000097-2"/>
    </source>
</evidence>